<dbReference type="Proteomes" id="UP000822688">
    <property type="component" value="Chromosome 12"/>
</dbReference>
<sequence length="90" mass="10092">MSSRAPVRLPKHNPTRTIEPQIGQLVWSSSCKECGTHTPDTGSHLQASRCCLLHSLRKDKSQAQEAVWTFLHPWLPSTILTCRQTLCPLS</sequence>
<gene>
    <name evidence="1" type="ORF">KC19_12G128700</name>
</gene>
<evidence type="ECO:0000313" key="1">
    <source>
        <dbReference type="EMBL" id="KAG0554899.1"/>
    </source>
</evidence>
<comment type="caution">
    <text evidence="1">The sequence shown here is derived from an EMBL/GenBank/DDBJ whole genome shotgun (WGS) entry which is preliminary data.</text>
</comment>
<proteinExistence type="predicted"/>
<reference evidence="1" key="1">
    <citation type="submission" date="2020-06" db="EMBL/GenBank/DDBJ databases">
        <title>WGS assembly of Ceratodon purpureus strain R40.</title>
        <authorList>
            <person name="Carey S.B."/>
            <person name="Jenkins J."/>
            <person name="Shu S."/>
            <person name="Lovell J.T."/>
            <person name="Sreedasyam A."/>
            <person name="Maumus F."/>
            <person name="Tiley G.P."/>
            <person name="Fernandez-Pozo N."/>
            <person name="Barry K."/>
            <person name="Chen C."/>
            <person name="Wang M."/>
            <person name="Lipzen A."/>
            <person name="Daum C."/>
            <person name="Saski C.A."/>
            <person name="Payton A.C."/>
            <person name="Mcbreen J.C."/>
            <person name="Conrad R.E."/>
            <person name="Kollar L.M."/>
            <person name="Olsson S."/>
            <person name="Huttunen S."/>
            <person name="Landis J.B."/>
            <person name="Wickett N.J."/>
            <person name="Johnson M.G."/>
            <person name="Rensing S.A."/>
            <person name="Grimwood J."/>
            <person name="Schmutz J."/>
            <person name="Mcdaniel S.F."/>
        </authorList>
    </citation>
    <scope>NUCLEOTIDE SEQUENCE</scope>
    <source>
        <strain evidence="1">R40</strain>
    </source>
</reference>
<dbReference type="AlphaFoldDB" id="A0A8T0GA92"/>
<evidence type="ECO:0000313" key="2">
    <source>
        <dbReference type="Proteomes" id="UP000822688"/>
    </source>
</evidence>
<organism evidence="1 2">
    <name type="scientific">Ceratodon purpureus</name>
    <name type="common">Fire moss</name>
    <name type="synonym">Dicranum purpureum</name>
    <dbReference type="NCBI Taxonomy" id="3225"/>
    <lineage>
        <taxon>Eukaryota</taxon>
        <taxon>Viridiplantae</taxon>
        <taxon>Streptophyta</taxon>
        <taxon>Embryophyta</taxon>
        <taxon>Bryophyta</taxon>
        <taxon>Bryophytina</taxon>
        <taxon>Bryopsida</taxon>
        <taxon>Dicranidae</taxon>
        <taxon>Pseudoditrichales</taxon>
        <taxon>Ditrichaceae</taxon>
        <taxon>Ceratodon</taxon>
    </lineage>
</organism>
<accession>A0A8T0GA92</accession>
<protein>
    <submittedName>
        <fullName evidence="1">Uncharacterized protein</fullName>
    </submittedName>
</protein>
<name>A0A8T0GA92_CERPU</name>
<dbReference type="EMBL" id="CM026433">
    <property type="protein sequence ID" value="KAG0554899.1"/>
    <property type="molecule type" value="Genomic_DNA"/>
</dbReference>
<dbReference type="PROSITE" id="PS51257">
    <property type="entry name" value="PROKAR_LIPOPROTEIN"/>
    <property type="match status" value="1"/>
</dbReference>
<keyword evidence="2" id="KW-1185">Reference proteome</keyword>